<keyword evidence="1" id="KW-0547">Nucleotide-binding</keyword>
<dbReference type="Pfam" id="PF00271">
    <property type="entry name" value="Helicase_C"/>
    <property type="match status" value="1"/>
</dbReference>
<feature type="compositionally biased region" description="Low complexity" evidence="4">
    <location>
        <begin position="1035"/>
        <end position="1056"/>
    </location>
</feature>
<dbReference type="SMART" id="SM00490">
    <property type="entry name" value="HELICc"/>
    <property type="match status" value="1"/>
</dbReference>
<organism evidence="7 8">
    <name type="scientific">Candolleomyces aberdarensis</name>
    <dbReference type="NCBI Taxonomy" id="2316362"/>
    <lineage>
        <taxon>Eukaryota</taxon>
        <taxon>Fungi</taxon>
        <taxon>Dikarya</taxon>
        <taxon>Basidiomycota</taxon>
        <taxon>Agaricomycotina</taxon>
        <taxon>Agaricomycetes</taxon>
        <taxon>Agaricomycetidae</taxon>
        <taxon>Agaricales</taxon>
        <taxon>Agaricineae</taxon>
        <taxon>Psathyrellaceae</taxon>
        <taxon>Candolleomyces</taxon>
    </lineage>
</organism>
<keyword evidence="8" id="KW-1185">Reference proteome</keyword>
<dbReference type="GO" id="GO:0016787">
    <property type="term" value="F:hydrolase activity"/>
    <property type="evidence" value="ECO:0007669"/>
    <property type="project" value="UniProtKB-KW"/>
</dbReference>
<dbReference type="PANTHER" id="PTHR45626">
    <property type="entry name" value="TRANSCRIPTION TERMINATION FACTOR 2-RELATED"/>
    <property type="match status" value="1"/>
</dbReference>
<dbReference type="GO" id="GO:0005524">
    <property type="term" value="F:ATP binding"/>
    <property type="evidence" value="ECO:0007669"/>
    <property type="project" value="UniProtKB-KW"/>
</dbReference>
<dbReference type="EMBL" id="SDEE01000123">
    <property type="protein sequence ID" value="RXW21034.1"/>
    <property type="molecule type" value="Genomic_DNA"/>
</dbReference>
<feature type="domain" description="Helicase C-terminal" evidence="6">
    <location>
        <begin position="757"/>
        <end position="936"/>
    </location>
</feature>
<evidence type="ECO:0000256" key="1">
    <source>
        <dbReference type="ARBA" id="ARBA00022741"/>
    </source>
</evidence>
<dbReference type="Proteomes" id="UP000290288">
    <property type="component" value="Unassembled WGS sequence"/>
</dbReference>
<feature type="region of interest" description="Disordered" evidence="4">
    <location>
        <begin position="957"/>
        <end position="1206"/>
    </location>
</feature>
<dbReference type="PROSITE" id="PS51194">
    <property type="entry name" value="HELICASE_CTER"/>
    <property type="match status" value="1"/>
</dbReference>
<dbReference type="Gene3D" id="3.40.50.300">
    <property type="entry name" value="P-loop containing nucleotide triphosphate hydrolases"/>
    <property type="match status" value="1"/>
</dbReference>
<evidence type="ECO:0000313" key="8">
    <source>
        <dbReference type="Proteomes" id="UP000290288"/>
    </source>
</evidence>
<dbReference type="STRING" id="2316362.A0A4Q2DPZ0"/>
<dbReference type="GO" id="GO:0008094">
    <property type="term" value="F:ATP-dependent activity, acting on DNA"/>
    <property type="evidence" value="ECO:0007669"/>
    <property type="project" value="TreeGrafter"/>
</dbReference>
<feature type="compositionally biased region" description="Basic and acidic residues" evidence="4">
    <location>
        <begin position="1138"/>
        <end position="1155"/>
    </location>
</feature>
<dbReference type="InterPro" id="IPR038718">
    <property type="entry name" value="SNF2-like_sf"/>
</dbReference>
<dbReference type="InterPro" id="IPR049730">
    <property type="entry name" value="SNF2/RAD54-like_C"/>
</dbReference>
<evidence type="ECO:0000259" key="5">
    <source>
        <dbReference type="PROSITE" id="PS51192"/>
    </source>
</evidence>
<feature type="compositionally biased region" description="Basic residues" evidence="4">
    <location>
        <begin position="957"/>
        <end position="975"/>
    </location>
</feature>
<dbReference type="CDD" id="cd18793">
    <property type="entry name" value="SF2_C_SNF"/>
    <property type="match status" value="1"/>
</dbReference>
<dbReference type="InterPro" id="IPR050628">
    <property type="entry name" value="SNF2_RAD54_helicase_TF"/>
</dbReference>
<dbReference type="OrthoDB" id="3270319at2759"/>
<sequence>MPTHTPASALIKLFFAIPGAPWIYPRWLEITGLDHPFNHPDDAKLPPDLTRQKVRYIESYFSQYYAKATEDEKIKFAMKAPQGEDVDTVPGREEWRKWVTKKYSTKWKIHSRISKILSFHGIHPEQLMDESGETSAPSSASYLPIVLDEIGRELFGPHALDSNKRLLLKLRDPTMILAQRTWTLQLKGVEPRKNKLEKLLQQAVEKISNLEAGVVTVKSINQAIRAVADFEKASYAPQHFASLEQLKEHLDRFIPEEPVKSKSGARGVKKQAKPKKVTKEKLAQSATPEEVARLIQTYDLYFGHSSGIVEELEIEEPQGVTFGQPVEGADPGVEIEAGMTCAELAASLGLGPGNMPFLFNRFRHPGGFTAWTKEFKDACQFKPESLEKFSLQWHQLCGVHAALRKIFTTVPKEDHCTGVLFADDVGLGKTIQSSAVMAILSDVCVQQTRNLTLPPIIRDLPYLKDLDKIPSLPHLVVAPGTLLRQWEHEVQCFFKSKSVDILLYESGIQDHELFWKEGGTYHSSNHPPSHRIILAAQSQQFLTVTIDEAQCLRNPGAKHSAALRILDQGLVRLILTATPLQTSTKDIAAMGRLTGLPYFFSELGCEEQTADNAQLRRARIEKGGDPEAFDPEDDPVKLAQVEISKRLATRFQGRIIRRVATSLDVNGDPLISLPPINIIEGVLHLTEREQEILEEITLDGLGNASDANIRNITSQTFYLEHRMGVTFARENFDDPLPVFKTIEEWEKNLGTKINVLVIVSKYILTRDDMPPVRFEDGQPIFSPPPSTLRFTQLIKIVIYQEFPSHTPLVINIFKLHGIKVLSICGNDGFEQRAKTVQKFNENPEYRVLIFSKVGSTGLNLTRASVIILLDQPWSAQDERQIYGRVWRQRQLRPVTAIRLLAAETADITLSSLAQGKRDMLDAFLTTDTSKALLSVMTGDVLTNADGEEVEEVFVRAVSKKTSKQRASTKKQKAPAKKQADPTGRAKGRKPRKSAPIISDDEDEPINRAVSQPPGEPGNVSDASSEPYDTDLSIHAASTSERSDSSTSALSGLSANESSEEEMEELQHNLSLLNHKSDRREDPFASHNEQESVIKKARLQAASRVKPSKSYSTLQAINVDDEGRTHTLMQPPSLPLTSMEKRPQLIDSESESRSRQESSSTARGRGIPEIFRRKPSAPKAEGEIDSQMPFSGEAGRKQGDIFFTSSRDDVLTQIQSLANPPRFQHPP</sequence>
<dbReference type="SMART" id="SM00487">
    <property type="entry name" value="DEXDc"/>
    <property type="match status" value="1"/>
</dbReference>
<keyword evidence="3" id="KW-0067">ATP-binding</keyword>
<feature type="compositionally biased region" description="Basic residues" evidence="4">
    <location>
        <begin position="267"/>
        <end position="276"/>
    </location>
</feature>
<comment type="caution">
    <text evidence="7">The sequence shown here is derived from an EMBL/GenBank/DDBJ whole genome shotgun (WGS) entry which is preliminary data.</text>
</comment>
<dbReference type="GO" id="GO:0005634">
    <property type="term" value="C:nucleus"/>
    <property type="evidence" value="ECO:0007669"/>
    <property type="project" value="TreeGrafter"/>
</dbReference>
<proteinExistence type="predicted"/>
<dbReference type="InterPro" id="IPR001650">
    <property type="entry name" value="Helicase_C-like"/>
</dbReference>
<evidence type="ECO:0000313" key="7">
    <source>
        <dbReference type="EMBL" id="RXW21034.1"/>
    </source>
</evidence>
<accession>A0A4Q2DPZ0</accession>
<dbReference type="Pfam" id="PF00176">
    <property type="entry name" value="SNF2-rel_dom"/>
    <property type="match status" value="1"/>
</dbReference>
<dbReference type="Gene3D" id="3.40.50.10810">
    <property type="entry name" value="Tandem AAA-ATPase domain"/>
    <property type="match status" value="1"/>
</dbReference>
<evidence type="ECO:0000256" key="2">
    <source>
        <dbReference type="ARBA" id="ARBA00022801"/>
    </source>
</evidence>
<dbReference type="PROSITE" id="PS51192">
    <property type="entry name" value="HELICASE_ATP_BIND_1"/>
    <property type="match status" value="1"/>
</dbReference>
<protein>
    <submittedName>
        <fullName evidence="7">Uncharacterized protein</fullName>
    </submittedName>
</protein>
<name>A0A4Q2DPZ0_9AGAR</name>
<dbReference type="SUPFAM" id="SSF52540">
    <property type="entry name" value="P-loop containing nucleoside triphosphate hydrolases"/>
    <property type="match status" value="2"/>
</dbReference>
<gene>
    <name evidence="7" type="ORF">EST38_g4822</name>
</gene>
<feature type="region of interest" description="Disordered" evidence="4">
    <location>
        <begin position="257"/>
        <end position="284"/>
    </location>
</feature>
<evidence type="ECO:0000256" key="3">
    <source>
        <dbReference type="ARBA" id="ARBA00022840"/>
    </source>
</evidence>
<keyword evidence="2" id="KW-0378">Hydrolase</keyword>
<dbReference type="GO" id="GO:0006281">
    <property type="term" value="P:DNA repair"/>
    <property type="evidence" value="ECO:0007669"/>
    <property type="project" value="TreeGrafter"/>
</dbReference>
<feature type="domain" description="Helicase ATP-binding" evidence="5">
    <location>
        <begin position="410"/>
        <end position="597"/>
    </location>
</feature>
<dbReference type="InterPro" id="IPR027417">
    <property type="entry name" value="P-loop_NTPase"/>
</dbReference>
<dbReference type="InterPro" id="IPR014001">
    <property type="entry name" value="Helicase_ATP-bd"/>
</dbReference>
<dbReference type="AlphaFoldDB" id="A0A4Q2DPZ0"/>
<evidence type="ECO:0000256" key="4">
    <source>
        <dbReference type="SAM" id="MobiDB-lite"/>
    </source>
</evidence>
<evidence type="ECO:0000259" key="6">
    <source>
        <dbReference type="PROSITE" id="PS51194"/>
    </source>
</evidence>
<feature type="compositionally biased region" description="Basic and acidic residues" evidence="4">
    <location>
        <begin position="1074"/>
        <end position="1093"/>
    </location>
</feature>
<dbReference type="InterPro" id="IPR000330">
    <property type="entry name" value="SNF2_N"/>
</dbReference>
<reference evidence="7 8" key="1">
    <citation type="submission" date="2019-01" db="EMBL/GenBank/DDBJ databases">
        <title>Draft genome sequence of Psathyrella aberdarensis IHI B618.</title>
        <authorList>
            <person name="Buettner E."/>
            <person name="Kellner H."/>
        </authorList>
    </citation>
    <scope>NUCLEOTIDE SEQUENCE [LARGE SCALE GENOMIC DNA]</scope>
    <source>
        <strain evidence="7 8">IHI B618</strain>
    </source>
</reference>